<name>A0A0D0EC08_9AGAM</name>
<protein>
    <submittedName>
        <fullName evidence="2">Uncharacterized protein</fullName>
    </submittedName>
</protein>
<organism evidence="2 3">
    <name type="scientific">Paxillus rubicundulus Ve08.2h10</name>
    <dbReference type="NCBI Taxonomy" id="930991"/>
    <lineage>
        <taxon>Eukaryota</taxon>
        <taxon>Fungi</taxon>
        <taxon>Dikarya</taxon>
        <taxon>Basidiomycota</taxon>
        <taxon>Agaricomycotina</taxon>
        <taxon>Agaricomycetes</taxon>
        <taxon>Agaricomycetidae</taxon>
        <taxon>Boletales</taxon>
        <taxon>Paxilineae</taxon>
        <taxon>Paxillaceae</taxon>
        <taxon>Paxillus</taxon>
    </lineage>
</organism>
<sequence length="85" mass="9370">MSMMTVAIGRGGFGKGERGRKLLWHHDTMANPKPIGSCLEKRGSTSENPAPASSRYKTRRQSRQFAISMNSLSDKSIEKDSSRGL</sequence>
<evidence type="ECO:0000313" key="2">
    <source>
        <dbReference type="EMBL" id="KIK98545.1"/>
    </source>
</evidence>
<feature type="region of interest" description="Disordered" evidence="1">
    <location>
        <begin position="26"/>
        <end position="85"/>
    </location>
</feature>
<dbReference type="HOGENOM" id="CLU_2513329_0_0_1"/>
<feature type="compositionally biased region" description="Basic and acidic residues" evidence="1">
    <location>
        <begin position="75"/>
        <end position="85"/>
    </location>
</feature>
<dbReference type="Proteomes" id="UP000054538">
    <property type="component" value="Unassembled WGS sequence"/>
</dbReference>
<dbReference type="AlphaFoldDB" id="A0A0D0EC08"/>
<dbReference type="EMBL" id="KN824889">
    <property type="protein sequence ID" value="KIK98545.1"/>
    <property type="molecule type" value="Genomic_DNA"/>
</dbReference>
<gene>
    <name evidence="2" type="ORF">PAXRUDRAFT_671458</name>
</gene>
<evidence type="ECO:0000313" key="3">
    <source>
        <dbReference type="Proteomes" id="UP000054538"/>
    </source>
</evidence>
<feature type="compositionally biased region" description="Polar residues" evidence="1">
    <location>
        <begin position="63"/>
        <end position="74"/>
    </location>
</feature>
<evidence type="ECO:0000256" key="1">
    <source>
        <dbReference type="SAM" id="MobiDB-lite"/>
    </source>
</evidence>
<reference evidence="3" key="2">
    <citation type="submission" date="2015-01" db="EMBL/GenBank/DDBJ databases">
        <title>Evolutionary Origins and Diversification of the Mycorrhizal Mutualists.</title>
        <authorList>
            <consortium name="DOE Joint Genome Institute"/>
            <consortium name="Mycorrhizal Genomics Consortium"/>
            <person name="Kohler A."/>
            <person name="Kuo A."/>
            <person name="Nagy L.G."/>
            <person name="Floudas D."/>
            <person name="Copeland A."/>
            <person name="Barry K.W."/>
            <person name="Cichocki N."/>
            <person name="Veneault-Fourrey C."/>
            <person name="LaButti K."/>
            <person name="Lindquist E.A."/>
            <person name="Lipzen A."/>
            <person name="Lundell T."/>
            <person name="Morin E."/>
            <person name="Murat C."/>
            <person name="Riley R."/>
            <person name="Ohm R."/>
            <person name="Sun H."/>
            <person name="Tunlid A."/>
            <person name="Henrissat B."/>
            <person name="Grigoriev I.V."/>
            <person name="Hibbett D.S."/>
            <person name="Martin F."/>
        </authorList>
    </citation>
    <scope>NUCLEOTIDE SEQUENCE [LARGE SCALE GENOMIC DNA]</scope>
    <source>
        <strain evidence="3">Ve08.2h10</strain>
    </source>
</reference>
<dbReference type="InParanoid" id="A0A0D0EC08"/>
<reference evidence="2 3" key="1">
    <citation type="submission" date="2014-04" db="EMBL/GenBank/DDBJ databases">
        <authorList>
            <consortium name="DOE Joint Genome Institute"/>
            <person name="Kuo A."/>
            <person name="Kohler A."/>
            <person name="Jargeat P."/>
            <person name="Nagy L.G."/>
            <person name="Floudas D."/>
            <person name="Copeland A."/>
            <person name="Barry K.W."/>
            <person name="Cichocki N."/>
            <person name="Veneault-Fourrey C."/>
            <person name="LaButti K."/>
            <person name="Lindquist E.A."/>
            <person name="Lipzen A."/>
            <person name="Lundell T."/>
            <person name="Morin E."/>
            <person name="Murat C."/>
            <person name="Sun H."/>
            <person name="Tunlid A."/>
            <person name="Henrissat B."/>
            <person name="Grigoriev I.V."/>
            <person name="Hibbett D.S."/>
            <person name="Martin F."/>
            <person name="Nordberg H.P."/>
            <person name="Cantor M.N."/>
            <person name="Hua S.X."/>
        </authorList>
    </citation>
    <scope>NUCLEOTIDE SEQUENCE [LARGE SCALE GENOMIC DNA]</scope>
    <source>
        <strain evidence="2 3">Ve08.2h10</strain>
    </source>
</reference>
<proteinExistence type="predicted"/>
<keyword evidence="3" id="KW-1185">Reference proteome</keyword>
<accession>A0A0D0EC08</accession>